<dbReference type="HOGENOM" id="CLU_3381951_0_0_9"/>
<organism evidence="2 3">
    <name type="scientific">Faecalitalea cylindroides T2-87</name>
    <dbReference type="NCBI Taxonomy" id="717960"/>
    <lineage>
        <taxon>Bacteria</taxon>
        <taxon>Bacillati</taxon>
        <taxon>Bacillota</taxon>
        <taxon>Erysipelotrichia</taxon>
        <taxon>Erysipelotrichales</taxon>
        <taxon>Erysipelotrichaceae</taxon>
        <taxon>Faecalitalea</taxon>
    </lineage>
</organism>
<reference evidence="2 3" key="1">
    <citation type="submission" date="2010-03" db="EMBL/GenBank/DDBJ databases">
        <title>The genome sequence of Eubacterium cylindroides T2-87.</title>
        <authorList>
            <consortium name="metaHIT consortium -- http://www.metahit.eu/"/>
            <person name="Pajon A."/>
            <person name="Turner K."/>
            <person name="Parkhill J."/>
            <person name="Duncan S."/>
            <person name="Flint H."/>
        </authorList>
    </citation>
    <scope>NUCLEOTIDE SEQUENCE [LARGE SCALE GENOMIC DNA]</scope>
    <source>
        <strain evidence="2 3">T2-87</strain>
    </source>
</reference>
<keyword evidence="1" id="KW-1133">Transmembrane helix</keyword>
<dbReference type="KEGG" id="euc:EC1_16660"/>
<name>D4JFJ9_9FIRM</name>
<protein>
    <submittedName>
        <fullName evidence="2">Uncharacterized protein</fullName>
    </submittedName>
</protein>
<evidence type="ECO:0000313" key="2">
    <source>
        <dbReference type="EMBL" id="CBK88971.1"/>
    </source>
</evidence>
<accession>D4JFJ9</accession>
<evidence type="ECO:0000313" key="3">
    <source>
        <dbReference type="Proteomes" id="UP000008801"/>
    </source>
</evidence>
<keyword evidence="1" id="KW-0812">Transmembrane</keyword>
<dbReference type="AlphaFoldDB" id="D4JFJ9"/>
<dbReference type="EMBL" id="FP929041">
    <property type="protein sequence ID" value="CBK88971.1"/>
    <property type="molecule type" value="Genomic_DNA"/>
</dbReference>
<sequence>MSPYTLAAIFYLIMTISISYIGKHVEKRLAASD</sequence>
<keyword evidence="1" id="KW-0472">Membrane</keyword>
<reference evidence="2 3" key="2">
    <citation type="submission" date="2010-03" db="EMBL/GenBank/DDBJ databases">
        <authorList>
            <person name="Pajon A."/>
        </authorList>
    </citation>
    <scope>NUCLEOTIDE SEQUENCE [LARGE SCALE GENOMIC DNA]</scope>
    <source>
        <strain evidence="2 3">T2-87</strain>
    </source>
</reference>
<evidence type="ECO:0000256" key="1">
    <source>
        <dbReference type="SAM" id="Phobius"/>
    </source>
</evidence>
<proteinExistence type="predicted"/>
<gene>
    <name evidence="2" type="ORF">EC1_16660</name>
</gene>
<dbReference type="Proteomes" id="UP000008801">
    <property type="component" value="Chromosome"/>
</dbReference>
<feature type="transmembrane region" description="Helical" evidence="1">
    <location>
        <begin position="6"/>
        <end position="22"/>
    </location>
</feature>